<keyword evidence="7 8" id="KW-0539">Nucleus</keyword>
<dbReference type="InterPro" id="IPR017325">
    <property type="entry name" value="RBFOX1-3"/>
</dbReference>
<feature type="site" description="Interaction with RNA" evidence="9">
    <location>
        <position position="187"/>
    </location>
</feature>
<dbReference type="InterPro" id="IPR000504">
    <property type="entry name" value="RRM_dom"/>
</dbReference>
<feature type="site" description="Interaction with RNA" evidence="9">
    <location>
        <position position="221"/>
    </location>
</feature>
<dbReference type="PIRSF" id="PIRSF037932">
    <property type="entry name" value="Ataxin_2_bd_A2BP"/>
    <property type="match status" value="1"/>
</dbReference>
<evidence type="ECO:0000256" key="3">
    <source>
        <dbReference type="ARBA" id="ARBA00022490"/>
    </source>
</evidence>
<keyword evidence="4 8" id="KW-0507">mRNA processing</keyword>
<evidence type="ECO:0000256" key="9">
    <source>
        <dbReference type="PIRSR" id="PIRSR037932-1"/>
    </source>
</evidence>
<dbReference type="PANTHER" id="PTHR15597">
    <property type="entry name" value="ATAXIN 2-BINDING PROTEIN 1-RELATED"/>
    <property type="match status" value="1"/>
</dbReference>
<name>A0A6J0T8N5_9SAUR</name>
<sequence>MAEGIPHQQLVPGVGVPAPRGVKREPELEQPMPGGDGAESGQNKRLRTEAEADGSGMQNEPLTSSYHGYQARDSQGNQEPTATPDTMVQPFTTIPFPPPPQNGIPTEYGVPHSQDYAGQTSEHNLTIYGSTQAHGEQNANTATTQNGSLTQTEGGAQTDGQQSQTQSSENTESKSTPKRLHVSNIPFRFRDPDLRQLFGQFGKILDVEIIFNERGSKGFGFVTFENSADADRAREKLHGTVVEGRKIEVNNATARVMTNKKMVTPYANGWKLSPVVGAVYGPELYAVPGFPYPTAATTAAAFRGAHLRGRGRTVYGAVRAVPPTAIPAYPGIVLQEPIISAKIPQGGYAAYRYAQPATATAATAAAAAAAAYSDGYGRVYTADPYHALAPAASYGVGAVASLYRGGYSRFAPY</sequence>
<dbReference type="RefSeq" id="XP_020643365.1">
    <property type="nucleotide sequence ID" value="XM_020787706.2"/>
</dbReference>
<dbReference type="GO" id="GO:0007399">
    <property type="term" value="P:nervous system development"/>
    <property type="evidence" value="ECO:0007669"/>
    <property type="project" value="InterPro"/>
</dbReference>
<dbReference type="GO" id="GO:0003729">
    <property type="term" value="F:mRNA binding"/>
    <property type="evidence" value="ECO:0007669"/>
    <property type="project" value="TreeGrafter"/>
</dbReference>
<feature type="site" description="Interaction with RNA" evidence="9">
    <location>
        <position position="217"/>
    </location>
</feature>
<feature type="region of interest" description="Disordered" evidence="10">
    <location>
        <begin position="1"/>
        <end position="117"/>
    </location>
</feature>
<accession>A0A6J0T8N5</accession>
<evidence type="ECO:0000256" key="2">
    <source>
        <dbReference type="ARBA" id="ARBA00004496"/>
    </source>
</evidence>
<evidence type="ECO:0000256" key="7">
    <source>
        <dbReference type="ARBA" id="ARBA00023242"/>
    </source>
</evidence>
<comment type="function">
    <text evidence="8">RNA-binding protein that regulates alternative splicing events.</text>
</comment>
<dbReference type="InterPro" id="IPR047131">
    <property type="entry name" value="RBFOX1-like"/>
</dbReference>
<dbReference type="InterPro" id="IPR035979">
    <property type="entry name" value="RBD_domain_sf"/>
</dbReference>
<organism evidence="12 13">
    <name type="scientific">Pogona vitticeps</name>
    <name type="common">central bearded dragon</name>
    <dbReference type="NCBI Taxonomy" id="103695"/>
    <lineage>
        <taxon>Eukaryota</taxon>
        <taxon>Metazoa</taxon>
        <taxon>Chordata</taxon>
        <taxon>Craniata</taxon>
        <taxon>Vertebrata</taxon>
        <taxon>Euteleostomi</taxon>
        <taxon>Lepidosauria</taxon>
        <taxon>Squamata</taxon>
        <taxon>Bifurcata</taxon>
        <taxon>Unidentata</taxon>
        <taxon>Episquamata</taxon>
        <taxon>Toxicofera</taxon>
        <taxon>Iguania</taxon>
        <taxon>Acrodonta</taxon>
        <taxon>Agamidae</taxon>
        <taxon>Amphibolurinae</taxon>
        <taxon>Pogona</taxon>
    </lineage>
</organism>
<dbReference type="Pfam" id="PF00076">
    <property type="entry name" value="RRM_1"/>
    <property type="match status" value="1"/>
</dbReference>
<dbReference type="PROSITE" id="PS50102">
    <property type="entry name" value="RRM"/>
    <property type="match status" value="1"/>
</dbReference>
<evidence type="ECO:0000256" key="4">
    <source>
        <dbReference type="ARBA" id="ARBA00022664"/>
    </source>
</evidence>
<feature type="site" description="Interaction with RNA" evidence="9">
    <location>
        <position position="179"/>
    </location>
</feature>
<feature type="compositionally biased region" description="Polar residues" evidence="10">
    <location>
        <begin position="56"/>
        <end position="86"/>
    </location>
</feature>
<feature type="site" description="Interaction with RNA" evidence="9">
    <location>
        <position position="255"/>
    </location>
</feature>
<dbReference type="GeneID" id="110075958"/>
<evidence type="ECO:0000259" key="11">
    <source>
        <dbReference type="PROSITE" id="PS50102"/>
    </source>
</evidence>
<dbReference type="InterPro" id="IPR025670">
    <property type="entry name" value="Fox-1_C_dom"/>
</dbReference>
<evidence type="ECO:0000256" key="6">
    <source>
        <dbReference type="ARBA" id="ARBA00023187"/>
    </source>
</evidence>
<feature type="compositionally biased region" description="Low complexity" evidence="10">
    <location>
        <begin position="11"/>
        <end position="20"/>
    </location>
</feature>
<feature type="compositionally biased region" description="Polar residues" evidence="10">
    <location>
        <begin position="134"/>
        <end position="153"/>
    </location>
</feature>
<dbReference type="GO" id="GO:0000381">
    <property type="term" value="P:regulation of alternative mRNA splicing, via spliceosome"/>
    <property type="evidence" value="ECO:0007669"/>
    <property type="project" value="InterPro"/>
</dbReference>
<comment type="subcellular location">
    <subcellularLocation>
        <location evidence="2">Cytoplasm</location>
    </subcellularLocation>
    <subcellularLocation>
        <location evidence="1 8">Nucleus</location>
    </subcellularLocation>
</comment>
<dbReference type="InterPro" id="IPR034237">
    <property type="entry name" value="FOX1_RRM"/>
</dbReference>
<keyword evidence="12" id="KW-1185">Reference proteome</keyword>
<dbReference type="Gene3D" id="3.30.70.330">
    <property type="match status" value="1"/>
</dbReference>
<keyword evidence="5 8" id="KW-0694">RNA-binding</keyword>
<keyword evidence="6 8" id="KW-0508">mRNA splicing</keyword>
<evidence type="ECO:0000256" key="5">
    <source>
        <dbReference type="ARBA" id="ARBA00022884"/>
    </source>
</evidence>
<feature type="compositionally biased region" description="Low complexity" evidence="10">
    <location>
        <begin position="154"/>
        <end position="174"/>
    </location>
</feature>
<protein>
    <recommendedName>
        <fullName evidence="8">RNA binding protein fox-1 homolog</fullName>
    </recommendedName>
</protein>
<dbReference type="GO" id="GO:0006397">
    <property type="term" value="P:mRNA processing"/>
    <property type="evidence" value="ECO:0007669"/>
    <property type="project" value="UniProtKB-KW"/>
</dbReference>
<feature type="site" description="Interaction with RNA" evidence="9">
    <location>
        <position position="212"/>
    </location>
</feature>
<evidence type="ECO:0000256" key="1">
    <source>
        <dbReference type="ARBA" id="ARBA00004123"/>
    </source>
</evidence>
<dbReference type="CDD" id="cd12407">
    <property type="entry name" value="RRM_FOX1_like"/>
    <property type="match status" value="1"/>
</dbReference>
<evidence type="ECO:0000256" key="10">
    <source>
        <dbReference type="SAM" id="MobiDB-lite"/>
    </source>
</evidence>
<dbReference type="PANTHER" id="PTHR15597:SF31">
    <property type="entry name" value="RNA BINDING PROTEIN FOX-1 HOMOLOG 2"/>
    <property type="match status" value="1"/>
</dbReference>
<feature type="region of interest" description="Disordered" evidence="10">
    <location>
        <begin position="134"/>
        <end position="180"/>
    </location>
</feature>
<keyword evidence="3" id="KW-0963">Cytoplasm</keyword>
<evidence type="ECO:0000313" key="13">
    <source>
        <dbReference type="RefSeq" id="XP_020643365.1"/>
    </source>
</evidence>
<evidence type="ECO:0000313" key="12">
    <source>
        <dbReference type="Proteomes" id="UP001652642"/>
    </source>
</evidence>
<dbReference type="GO" id="GO:0008380">
    <property type="term" value="P:RNA splicing"/>
    <property type="evidence" value="ECO:0007669"/>
    <property type="project" value="UniProtKB-KW"/>
</dbReference>
<feature type="site" description="Interaction with RNA" evidence="9">
    <location>
        <position position="188"/>
    </location>
</feature>
<proteinExistence type="predicted"/>
<dbReference type="CTD" id="23543"/>
<dbReference type="GO" id="GO:0005737">
    <property type="term" value="C:cytoplasm"/>
    <property type="evidence" value="ECO:0007669"/>
    <property type="project" value="UniProtKB-SubCell"/>
</dbReference>
<gene>
    <name evidence="13" type="primary">RBFOX2</name>
</gene>
<feature type="domain" description="RRM" evidence="11">
    <location>
        <begin position="178"/>
        <end position="254"/>
    </location>
</feature>
<reference evidence="13" key="1">
    <citation type="submission" date="2025-08" db="UniProtKB">
        <authorList>
            <consortium name="RefSeq"/>
        </authorList>
    </citation>
    <scope>IDENTIFICATION</scope>
</reference>
<dbReference type="InterPro" id="IPR012677">
    <property type="entry name" value="Nucleotide-bd_a/b_plait_sf"/>
</dbReference>
<dbReference type="Proteomes" id="UP001652642">
    <property type="component" value="Chromosome 5"/>
</dbReference>
<feature type="site" description="Interaction with RNA" evidence="9">
    <location>
        <position position="245"/>
    </location>
</feature>
<dbReference type="SUPFAM" id="SSF54928">
    <property type="entry name" value="RNA-binding domain, RBD"/>
    <property type="match status" value="1"/>
</dbReference>
<dbReference type="AlphaFoldDB" id="A0A6J0T8N5"/>
<dbReference type="Pfam" id="PF12414">
    <property type="entry name" value="Fox-1_C"/>
    <property type="match status" value="1"/>
</dbReference>
<dbReference type="SMART" id="SM00360">
    <property type="entry name" value="RRM"/>
    <property type="match status" value="1"/>
</dbReference>
<dbReference type="GO" id="GO:0005634">
    <property type="term" value="C:nucleus"/>
    <property type="evidence" value="ECO:0007669"/>
    <property type="project" value="UniProtKB-SubCell"/>
</dbReference>
<evidence type="ECO:0000256" key="8">
    <source>
        <dbReference type="PIRNR" id="PIRNR037932"/>
    </source>
</evidence>
<dbReference type="FunFam" id="3.30.70.330:FF:000375">
    <property type="entry name" value="RNA binding fox-1 homolog 1"/>
    <property type="match status" value="1"/>
</dbReference>